<dbReference type="GO" id="GO:0030490">
    <property type="term" value="P:maturation of SSU-rRNA"/>
    <property type="evidence" value="ECO:0007669"/>
    <property type="project" value="UniProtKB-UniRule"/>
</dbReference>
<comment type="similarity">
    <text evidence="2">Belongs to the RbfA family.</text>
</comment>
<dbReference type="PANTHER" id="PTHR33515">
    <property type="entry name" value="RIBOSOME-BINDING FACTOR A, CHLOROPLASTIC-RELATED"/>
    <property type="match status" value="1"/>
</dbReference>
<dbReference type="Pfam" id="PF02033">
    <property type="entry name" value="RBFA"/>
    <property type="match status" value="1"/>
</dbReference>
<keyword evidence="2" id="KW-0963">Cytoplasm</keyword>
<keyword evidence="1 2" id="KW-0690">Ribosome biogenesis</keyword>
<reference evidence="3" key="1">
    <citation type="submission" date="2020-10" db="EMBL/GenBank/DDBJ databases">
        <authorList>
            <person name="Gilroy R."/>
        </authorList>
    </citation>
    <scope>NUCLEOTIDE SEQUENCE</scope>
    <source>
        <strain evidence="3">1748</strain>
    </source>
</reference>
<dbReference type="InterPro" id="IPR020053">
    <property type="entry name" value="Ribosome-bd_factorA_CS"/>
</dbReference>
<dbReference type="InterPro" id="IPR023799">
    <property type="entry name" value="RbfA_dom_sf"/>
</dbReference>
<dbReference type="PANTHER" id="PTHR33515:SF1">
    <property type="entry name" value="RIBOSOME-BINDING FACTOR A, CHLOROPLASTIC-RELATED"/>
    <property type="match status" value="1"/>
</dbReference>
<evidence type="ECO:0000313" key="4">
    <source>
        <dbReference type="Proteomes" id="UP000823629"/>
    </source>
</evidence>
<dbReference type="AlphaFoldDB" id="A0A9D9GRB1"/>
<accession>A0A9D9GRB1</accession>
<name>A0A9D9GRB1_9BACL</name>
<comment type="subcellular location">
    <subcellularLocation>
        <location evidence="2">Cytoplasm</location>
    </subcellularLocation>
</comment>
<dbReference type="Proteomes" id="UP000823629">
    <property type="component" value="Unassembled WGS sequence"/>
</dbReference>
<gene>
    <name evidence="2 3" type="primary">rbfA</name>
    <name evidence="3" type="ORF">IAC78_01175</name>
</gene>
<dbReference type="HAMAP" id="MF_00003">
    <property type="entry name" value="RbfA"/>
    <property type="match status" value="1"/>
</dbReference>
<organism evidence="3 4">
    <name type="scientific">Candidatus Scatoplasma merdavium</name>
    <dbReference type="NCBI Taxonomy" id="2840932"/>
    <lineage>
        <taxon>Bacteria</taxon>
        <taxon>Bacillati</taxon>
        <taxon>Bacillota</taxon>
        <taxon>Bacilli</taxon>
        <taxon>Bacillales</taxon>
        <taxon>Candidatus Scatoplasma</taxon>
    </lineage>
</organism>
<evidence type="ECO:0000256" key="2">
    <source>
        <dbReference type="HAMAP-Rule" id="MF_00003"/>
    </source>
</evidence>
<dbReference type="NCBIfam" id="TIGR00082">
    <property type="entry name" value="rbfA"/>
    <property type="match status" value="1"/>
</dbReference>
<comment type="subunit">
    <text evidence="2">Monomer. Binds 30S ribosomal subunits, but not 50S ribosomal subunits or 70S ribosomes.</text>
</comment>
<dbReference type="EMBL" id="JADING010000032">
    <property type="protein sequence ID" value="MBO8414081.1"/>
    <property type="molecule type" value="Genomic_DNA"/>
</dbReference>
<proteinExistence type="inferred from homology"/>
<dbReference type="Gene3D" id="3.30.300.20">
    <property type="match status" value="1"/>
</dbReference>
<evidence type="ECO:0000313" key="3">
    <source>
        <dbReference type="EMBL" id="MBO8414081.1"/>
    </source>
</evidence>
<sequence>MADKKLRIQNLIAKNVSEIIFSLKDDINKLASVNEVRVNEDGSIAKIYVTHLQQDKTDELIDYLNKNKKIIRQKLSKTLDIYKIPDLVFVRDDLYDKAKKIDDIISSWHKEA</sequence>
<dbReference type="PROSITE" id="PS01319">
    <property type="entry name" value="RBFA"/>
    <property type="match status" value="1"/>
</dbReference>
<comment type="function">
    <text evidence="2">One of several proteins that assist in the late maturation steps of the functional core of the 30S ribosomal subunit. Associates with free 30S ribosomal subunits (but not with 30S subunits that are part of 70S ribosomes or polysomes). Required for efficient processing of 16S rRNA. May interact with the 5'-terminal helix region of 16S rRNA.</text>
</comment>
<dbReference type="InterPro" id="IPR015946">
    <property type="entry name" value="KH_dom-like_a/b"/>
</dbReference>
<comment type="caution">
    <text evidence="3">The sequence shown here is derived from an EMBL/GenBank/DDBJ whole genome shotgun (WGS) entry which is preliminary data.</text>
</comment>
<dbReference type="InterPro" id="IPR000238">
    <property type="entry name" value="RbfA"/>
</dbReference>
<protein>
    <recommendedName>
        <fullName evidence="2">Ribosome-binding factor A</fullName>
    </recommendedName>
</protein>
<evidence type="ECO:0000256" key="1">
    <source>
        <dbReference type="ARBA" id="ARBA00022517"/>
    </source>
</evidence>
<dbReference type="GO" id="GO:0005829">
    <property type="term" value="C:cytosol"/>
    <property type="evidence" value="ECO:0007669"/>
    <property type="project" value="TreeGrafter"/>
</dbReference>
<dbReference type="SUPFAM" id="SSF89919">
    <property type="entry name" value="Ribosome-binding factor A, RbfA"/>
    <property type="match status" value="1"/>
</dbReference>
<dbReference type="GO" id="GO:0043024">
    <property type="term" value="F:ribosomal small subunit binding"/>
    <property type="evidence" value="ECO:0007669"/>
    <property type="project" value="TreeGrafter"/>
</dbReference>
<reference evidence="3" key="2">
    <citation type="journal article" date="2021" name="PeerJ">
        <title>Extensive microbial diversity within the chicken gut microbiome revealed by metagenomics and culture.</title>
        <authorList>
            <person name="Gilroy R."/>
            <person name="Ravi A."/>
            <person name="Getino M."/>
            <person name="Pursley I."/>
            <person name="Horton D.L."/>
            <person name="Alikhan N.F."/>
            <person name="Baker D."/>
            <person name="Gharbi K."/>
            <person name="Hall N."/>
            <person name="Watson M."/>
            <person name="Adriaenssens E.M."/>
            <person name="Foster-Nyarko E."/>
            <person name="Jarju S."/>
            <person name="Secka A."/>
            <person name="Antonio M."/>
            <person name="Oren A."/>
            <person name="Chaudhuri R.R."/>
            <person name="La Ragione R."/>
            <person name="Hildebrand F."/>
            <person name="Pallen M.J."/>
        </authorList>
    </citation>
    <scope>NUCLEOTIDE SEQUENCE</scope>
    <source>
        <strain evidence="3">1748</strain>
    </source>
</reference>